<keyword evidence="1" id="KW-0812">Transmembrane</keyword>
<evidence type="ECO:0000313" key="3">
    <source>
        <dbReference type="Proteomes" id="UP000606786"/>
    </source>
</evidence>
<dbReference type="AlphaFoldDB" id="A0A811UEH1"/>
<proteinExistence type="predicted"/>
<dbReference type="Proteomes" id="UP000606786">
    <property type="component" value="Unassembled WGS sequence"/>
</dbReference>
<keyword evidence="3" id="KW-1185">Reference proteome</keyword>
<dbReference type="EMBL" id="CAJHJT010000001">
    <property type="protein sequence ID" value="CAD6995643.1"/>
    <property type="molecule type" value="Genomic_DNA"/>
</dbReference>
<reference evidence="2" key="1">
    <citation type="submission" date="2020-11" db="EMBL/GenBank/DDBJ databases">
        <authorList>
            <person name="Whitehead M."/>
        </authorList>
    </citation>
    <scope>NUCLEOTIDE SEQUENCE</scope>
    <source>
        <strain evidence="2">EGII</strain>
    </source>
</reference>
<keyword evidence="1" id="KW-0472">Membrane</keyword>
<gene>
    <name evidence="2" type="ORF">CCAP1982_LOCUS4349</name>
</gene>
<accession>A0A811UEH1</accession>
<protein>
    <submittedName>
        <fullName evidence="2">(Mediterranean fruit fly) hypothetical protein</fullName>
    </submittedName>
</protein>
<organism evidence="2 3">
    <name type="scientific">Ceratitis capitata</name>
    <name type="common">Mediterranean fruit fly</name>
    <name type="synonym">Tephritis capitata</name>
    <dbReference type="NCBI Taxonomy" id="7213"/>
    <lineage>
        <taxon>Eukaryota</taxon>
        <taxon>Metazoa</taxon>
        <taxon>Ecdysozoa</taxon>
        <taxon>Arthropoda</taxon>
        <taxon>Hexapoda</taxon>
        <taxon>Insecta</taxon>
        <taxon>Pterygota</taxon>
        <taxon>Neoptera</taxon>
        <taxon>Endopterygota</taxon>
        <taxon>Diptera</taxon>
        <taxon>Brachycera</taxon>
        <taxon>Muscomorpha</taxon>
        <taxon>Tephritoidea</taxon>
        <taxon>Tephritidae</taxon>
        <taxon>Ceratitis</taxon>
        <taxon>Ceratitis</taxon>
    </lineage>
</organism>
<evidence type="ECO:0000256" key="1">
    <source>
        <dbReference type="SAM" id="Phobius"/>
    </source>
</evidence>
<sequence length="81" mass="8790">MRITKTSLGMAIAIALVKSMVDGGSDDGGGHDGYDDDDECAAERIHRPGITWHTAFGRLLSTTLLFYILGITHKRNGRDSL</sequence>
<comment type="caution">
    <text evidence="2">The sequence shown here is derived from an EMBL/GenBank/DDBJ whole genome shotgun (WGS) entry which is preliminary data.</text>
</comment>
<name>A0A811UEH1_CERCA</name>
<keyword evidence="1" id="KW-1133">Transmembrane helix</keyword>
<feature type="transmembrane region" description="Helical" evidence="1">
    <location>
        <begin position="55"/>
        <end position="72"/>
    </location>
</feature>
<evidence type="ECO:0000313" key="2">
    <source>
        <dbReference type="EMBL" id="CAD6995643.1"/>
    </source>
</evidence>